<dbReference type="AlphaFoldDB" id="A0A947GI10"/>
<comment type="caution">
    <text evidence="3">The sequence shown here is derived from an EMBL/GenBank/DDBJ whole genome shotgun (WGS) entry which is preliminary data.</text>
</comment>
<dbReference type="InterPro" id="IPR029063">
    <property type="entry name" value="SAM-dependent_MTases_sf"/>
</dbReference>
<dbReference type="SUPFAM" id="SSF53335">
    <property type="entry name" value="S-adenosyl-L-methionine-dependent methyltransferases"/>
    <property type="match status" value="1"/>
</dbReference>
<name>A0A947GI10_9CYAN</name>
<protein>
    <submittedName>
        <fullName evidence="3">Methyltransferase domain-containing protein</fullName>
    </submittedName>
</protein>
<dbReference type="InterPro" id="IPR005202">
    <property type="entry name" value="TF_GRAS"/>
</dbReference>
<keyword evidence="3" id="KW-0489">Methyltransferase</keyword>
<accession>A0A947GI10</accession>
<dbReference type="Gene3D" id="3.40.50.150">
    <property type="entry name" value="Vaccinia Virus protein VP39"/>
    <property type="match status" value="1"/>
</dbReference>
<keyword evidence="1" id="KW-0805">Transcription regulation</keyword>
<dbReference type="PANTHER" id="PTHR31636">
    <property type="entry name" value="OSJNBA0084A10.13 PROTEIN-RELATED"/>
    <property type="match status" value="1"/>
</dbReference>
<evidence type="ECO:0000313" key="4">
    <source>
        <dbReference type="Proteomes" id="UP000717364"/>
    </source>
</evidence>
<sequence length="394" mass="44489">MDPNRKKQTLTTGVRLGMLLENSLIEPTPITSHTQASCNQAQLFNIVDLIAQQRMQTAQQQLNQLLDTINSSTDSDAITHLIFARALAEHLSDEVADKANLYLKPYEIPQIQLFNLLANQVPLVSLISQLAIGLLIDACDGRDEITLVDIGIGTGRQMVALLHQLANRARRLQRIHIIGIEPSEESLSLAKQAIATAAQQLELEVTFTEFCNGIENLDNQDWQHLRDRCDSPIINASFALHHIRDQAGQDVRTVMLQRLHQLNPTLIVLAEPNTDHLESDFRIRFQNCWRHYSNVFKMIDALAIDQQSKAGLKTCFFGREVVDVLKADNTARIERHETAQSWVNRLKQSGYTLKLPYIDDLFNSSIFTIQTHADHYLNFDYNGVPLVSLICAHA</sequence>
<evidence type="ECO:0000256" key="2">
    <source>
        <dbReference type="ARBA" id="ARBA00023163"/>
    </source>
</evidence>
<reference evidence="3" key="2">
    <citation type="journal article" date="2021" name="Mar. Drugs">
        <title>Genome Reduction and Secondary Metabolism of the Marine Sponge-Associated Cyanobacterium Leptothoe.</title>
        <authorList>
            <person name="Konstantinou D."/>
            <person name="Popin R.V."/>
            <person name="Fewer D.P."/>
            <person name="Sivonen K."/>
            <person name="Gkelis S."/>
        </authorList>
    </citation>
    <scope>NUCLEOTIDE SEQUENCE</scope>
    <source>
        <strain evidence="3">TAU-MAC 1115</strain>
    </source>
</reference>
<dbReference type="GO" id="GO:0008168">
    <property type="term" value="F:methyltransferase activity"/>
    <property type="evidence" value="ECO:0007669"/>
    <property type="project" value="UniProtKB-KW"/>
</dbReference>
<dbReference type="PROSITE" id="PS50985">
    <property type="entry name" value="GRAS"/>
    <property type="match status" value="1"/>
</dbReference>
<evidence type="ECO:0000313" key="3">
    <source>
        <dbReference type="EMBL" id="MBT9315820.1"/>
    </source>
</evidence>
<keyword evidence="4" id="KW-1185">Reference proteome</keyword>
<dbReference type="EMBL" id="JADOES010000016">
    <property type="protein sequence ID" value="MBT9315820.1"/>
    <property type="molecule type" value="Genomic_DNA"/>
</dbReference>
<keyword evidence="2" id="KW-0804">Transcription</keyword>
<organism evidence="3 4">
    <name type="scientific">Leptothoe spongobia TAU-MAC 1115</name>
    <dbReference type="NCBI Taxonomy" id="1967444"/>
    <lineage>
        <taxon>Bacteria</taxon>
        <taxon>Bacillati</taxon>
        <taxon>Cyanobacteriota</taxon>
        <taxon>Cyanophyceae</taxon>
        <taxon>Nodosilineales</taxon>
        <taxon>Cymatolegaceae</taxon>
        <taxon>Leptothoe</taxon>
        <taxon>Leptothoe spongobia</taxon>
    </lineage>
</organism>
<dbReference type="RefSeq" id="WP_215608889.1">
    <property type="nucleotide sequence ID" value="NZ_JADOES010000016.1"/>
</dbReference>
<evidence type="ECO:0000256" key="1">
    <source>
        <dbReference type="ARBA" id="ARBA00023015"/>
    </source>
</evidence>
<dbReference type="Proteomes" id="UP000717364">
    <property type="component" value="Unassembled WGS sequence"/>
</dbReference>
<keyword evidence="3" id="KW-0808">Transferase</keyword>
<dbReference type="GO" id="GO:0032259">
    <property type="term" value="P:methylation"/>
    <property type="evidence" value="ECO:0007669"/>
    <property type="project" value="UniProtKB-KW"/>
</dbReference>
<proteinExistence type="predicted"/>
<reference evidence="3" key="1">
    <citation type="submission" date="2020-11" db="EMBL/GenBank/DDBJ databases">
        <authorList>
            <person name="Konstantinou D."/>
            <person name="Gkelis S."/>
            <person name="Popin R."/>
            <person name="Fewer D."/>
            <person name="Sivonen K."/>
        </authorList>
    </citation>
    <scope>NUCLEOTIDE SEQUENCE</scope>
    <source>
        <strain evidence="3">TAU-MAC 1115</strain>
    </source>
</reference>
<dbReference type="Pfam" id="PF03514">
    <property type="entry name" value="GRAS"/>
    <property type="match status" value="1"/>
</dbReference>
<gene>
    <name evidence="3" type="ORF">IXB50_10315</name>
</gene>